<protein>
    <submittedName>
        <fullName evidence="2">Uncharacterized protein</fullName>
    </submittedName>
</protein>
<dbReference type="EMBL" id="JBANQN010000005">
    <property type="protein sequence ID" value="KAK6789588.1"/>
    <property type="molecule type" value="Genomic_DNA"/>
</dbReference>
<gene>
    <name evidence="2" type="ORF">RDI58_013388</name>
</gene>
<reference evidence="2 3" key="1">
    <citation type="submission" date="2024-02" db="EMBL/GenBank/DDBJ databases">
        <title>de novo genome assembly of Solanum bulbocastanum strain 11H21.</title>
        <authorList>
            <person name="Hosaka A.J."/>
        </authorList>
    </citation>
    <scope>NUCLEOTIDE SEQUENCE [LARGE SCALE GENOMIC DNA]</scope>
    <source>
        <tissue evidence="2">Young leaves</tissue>
    </source>
</reference>
<accession>A0AAN8TJF7</accession>
<organism evidence="2 3">
    <name type="scientific">Solanum bulbocastanum</name>
    <name type="common">Wild potato</name>
    <dbReference type="NCBI Taxonomy" id="147425"/>
    <lineage>
        <taxon>Eukaryota</taxon>
        <taxon>Viridiplantae</taxon>
        <taxon>Streptophyta</taxon>
        <taxon>Embryophyta</taxon>
        <taxon>Tracheophyta</taxon>
        <taxon>Spermatophyta</taxon>
        <taxon>Magnoliopsida</taxon>
        <taxon>eudicotyledons</taxon>
        <taxon>Gunneridae</taxon>
        <taxon>Pentapetalae</taxon>
        <taxon>asterids</taxon>
        <taxon>lamiids</taxon>
        <taxon>Solanales</taxon>
        <taxon>Solanaceae</taxon>
        <taxon>Solanoideae</taxon>
        <taxon>Solaneae</taxon>
        <taxon>Solanum</taxon>
    </lineage>
</organism>
<name>A0AAN8TJF7_SOLBU</name>
<evidence type="ECO:0000313" key="3">
    <source>
        <dbReference type="Proteomes" id="UP001371456"/>
    </source>
</evidence>
<evidence type="ECO:0000313" key="2">
    <source>
        <dbReference type="EMBL" id="KAK6789588.1"/>
    </source>
</evidence>
<dbReference type="Proteomes" id="UP001371456">
    <property type="component" value="Unassembled WGS sequence"/>
</dbReference>
<keyword evidence="3" id="KW-1185">Reference proteome</keyword>
<feature type="region of interest" description="Disordered" evidence="1">
    <location>
        <begin position="1"/>
        <end position="50"/>
    </location>
</feature>
<comment type="caution">
    <text evidence="2">The sequence shown here is derived from an EMBL/GenBank/DDBJ whole genome shotgun (WGS) entry which is preliminary data.</text>
</comment>
<proteinExistence type="predicted"/>
<sequence>MLDKADSPIQAVVAQSEERERSDSIPTSTFDTVEPREEHNPPPTNLFVLPMDKTPAQEQPREGNIPAPITEMTKTITPSISVLVVEDFEVRIQVAMVEQNLDTQKRIHAFEVKVLAKPQTTSSVHLKVF</sequence>
<dbReference type="AlphaFoldDB" id="A0AAN8TJF7"/>
<evidence type="ECO:0000256" key="1">
    <source>
        <dbReference type="SAM" id="MobiDB-lite"/>
    </source>
</evidence>